<keyword evidence="5 6" id="KW-0408">Iron</keyword>
<dbReference type="EMBL" id="SGXD01000003">
    <property type="protein sequence ID" value="RZS87302.1"/>
    <property type="molecule type" value="Genomic_DNA"/>
</dbReference>
<dbReference type="GO" id="GO:0016702">
    <property type="term" value="F:oxidoreductase activity, acting on single donors with incorporation of molecular oxygen, incorporation of two atoms of oxygen"/>
    <property type="evidence" value="ECO:0007669"/>
    <property type="project" value="InterPro"/>
</dbReference>
<proteinExistence type="inferred from homology"/>
<organism evidence="7 8">
    <name type="scientific">Motilibacter rhizosphaerae</name>
    <dbReference type="NCBI Taxonomy" id="598652"/>
    <lineage>
        <taxon>Bacteria</taxon>
        <taxon>Bacillati</taxon>
        <taxon>Actinomycetota</taxon>
        <taxon>Actinomycetes</taxon>
        <taxon>Motilibacterales</taxon>
        <taxon>Motilibacteraceae</taxon>
        <taxon>Motilibacter</taxon>
    </lineage>
</organism>
<dbReference type="Gene3D" id="2.60.120.10">
    <property type="entry name" value="Jelly Rolls"/>
    <property type="match status" value="1"/>
</dbReference>
<evidence type="ECO:0000256" key="2">
    <source>
        <dbReference type="ARBA" id="ARBA00022723"/>
    </source>
</evidence>
<evidence type="ECO:0000256" key="1">
    <source>
        <dbReference type="ARBA" id="ARBA00006622"/>
    </source>
</evidence>
<dbReference type="PANTHER" id="PTHR12918">
    <property type="entry name" value="CYSTEINE DIOXYGENASE"/>
    <property type="match status" value="1"/>
</dbReference>
<dbReference type="Proteomes" id="UP000293638">
    <property type="component" value="Unassembled WGS sequence"/>
</dbReference>
<comment type="caution">
    <text evidence="7">The sequence shown here is derived from an EMBL/GenBank/DDBJ whole genome shotgun (WGS) entry which is preliminary data.</text>
</comment>
<evidence type="ECO:0000313" key="7">
    <source>
        <dbReference type="EMBL" id="RZS87302.1"/>
    </source>
</evidence>
<name>A0A4Q7NQA3_9ACTN</name>
<dbReference type="InterPro" id="IPR011051">
    <property type="entry name" value="RmlC_Cupin_sf"/>
</dbReference>
<feature type="binding site" evidence="6">
    <location>
        <position position="131"/>
    </location>
    <ligand>
        <name>Fe cation</name>
        <dbReference type="ChEBI" id="CHEBI:24875"/>
        <note>catalytic</note>
    </ligand>
</feature>
<comment type="similarity">
    <text evidence="1">Belongs to the cysteine dioxygenase family.</text>
</comment>
<evidence type="ECO:0000256" key="4">
    <source>
        <dbReference type="ARBA" id="ARBA00023002"/>
    </source>
</evidence>
<keyword evidence="4" id="KW-0560">Oxidoreductase</keyword>
<dbReference type="CDD" id="cd10548">
    <property type="entry name" value="cupin_CDO"/>
    <property type="match status" value="1"/>
</dbReference>
<evidence type="ECO:0000313" key="8">
    <source>
        <dbReference type="Proteomes" id="UP000293638"/>
    </source>
</evidence>
<dbReference type="InterPro" id="IPR014710">
    <property type="entry name" value="RmlC-like_jellyroll"/>
</dbReference>
<dbReference type="AlphaFoldDB" id="A0A4Q7NQA3"/>
<dbReference type="OrthoDB" id="4217976at2"/>
<dbReference type="Pfam" id="PF05995">
    <property type="entry name" value="CDO_I"/>
    <property type="match status" value="1"/>
</dbReference>
<protein>
    <submittedName>
        <fullName evidence="7">Cysteine dioxygenase type I</fullName>
    </submittedName>
</protein>
<dbReference type="RefSeq" id="WP_130493437.1">
    <property type="nucleotide sequence ID" value="NZ_SGXD01000003.1"/>
</dbReference>
<accession>A0A4Q7NQA3</accession>
<gene>
    <name evidence="7" type="ORF">EV189_2727</name>
</gene>
<dbReference type="InterPro" id="IPR010300">
    <property type="entry name" value="CDO_1"/>
</dbReference>
<dbReference type="SUPFAM" id="SSF51182">
    <property type="entry name" value="RmlC-like cupins"/>
    <property type="match status" value="1"/>
</dbReference>
<keyword evidence="8" id="KW-1185">Reference proteome</keyword>
<dbReference type="GO" id="GO:0008198">
    <property type="term" value="F:ferrous iron binding"/>
    <property type="evidence" value="ECO:0007669"/>
    <property type="project" value="TreeGrafter"/>
</dbReference>
<evidence type="ECO:0000256" key="3">
    <source>
        <dbReference type="ARBA" id="ARBA00022964"/>
    </source>
</evidence>
<dbReference type="PANTHER" id="PTHR12918:SF1">
    <property type="entry name" value="CYSTEINE DIOXYGENASE TYPE 1"/>
    <property type="match status" value="1"/>
</dbReference>
<feature type="binding site" evidence="6">
    <location>
        <position position="80"/>
    </location>
    <ligand>
        <name>Fe cation</name>
        <dbReference type="ChEBI" id="CHEBI:24875"/>
        <note>catalytic</note>
    </ligand>
</feature>
<reference evidence="7 8" key="1">
    <citation type="submission" date="2019-02" db="EMBL/GenBank/DDBJ databases">
        <title>Genomic Encyclopedia of Type Strains, Phase IV (KMG-IV): sequencing the most valuable type-strain genomes for metagenomic binning, comparative biology and taxonomic classification.</title>
        <authorList>
            <person name="Goeker M."/>
        </authorList>
    </citation>
    <scope>NUCLEOTIDE SEQUENCE [LARGE SCALE GENOMIC DNA]</scope>
    <source>
        <strain evidence="7 8">DSM 45622</strain>
    </source>
</reference>
<keyword evidence="3 7" id="KW-0223">Dioxygenase</keyword>
<evidence type="ECO:0000256" key="5">
    <source>
        <dbReference type="ARBA" id="ARBA00023004"/>
    </source>
</evidence>
<feature type="binding site" evidence="6">
    <location>
        <position position="82"/>
    </location>
    <ligand>
        <name>Fe cation</name>
        <dbReference type="ChEBI" id="CHEBI:24875"/>
        <note>catalytic</note>
    </ligand>
</feature>
<evidence type="ECO:0000256" key="6">
    <source>
        <dbReference type="PIRSR" id="PIRSR610300-51"/>
    </source>
</evidence>
<keyword evidence="2 6" id="KW-0479">Metal-binding</keyword>
<sequence length="175" mass="18266">MTAPSLAPARTPLLPAAPASPARADLLDLAVTARAVARASGWRDLVQYDPAERWYVRLVATDAYEAWLLSWLPGQSTGPHDHGGSSGAMLVLQGSVAETTFAGLGGPGATSPATRTLPEGTLRPFGQKHVHDVAATGGPAVTMHVYAPALRTMTRYAWAGDRLVAGATERAGADW</sequence>